<dbReference type="Pfam" id="PF00651">
    <property type="entry name" value="BTB"/>
    <property type="match status" value="1"/>
</dbReference>
<sequence>MRTASPPFDRDSADLIFRTTDGVDFLVHKAILAIASPLHNDASEAESMGVSPDAKVGDHGGETQSRTVISVSEDSETIDKLLRLVYPVAPPALETLDALKPVLEAAVKYQMESVLELLRKKLVSQVFLEEEPLRVFAITCYHGFEEETRVAAMYTCYKGLPGPNVRELRSITASATRALWELKDKASVSASSVVTNLSWMSECDTIQRSWAFFSCSQCSQSSREINVQGVMVWPRAWWDTYMASIGQELMRAPCGMEVTSPRLFANAAYNIASSHCSFCRDFGKGLKDLTAFNRILAARVDKAVLEIAATIDFQ</sequence>
<dbReference type="InterPro" id="IPR011333">
    <property type="entry name" value="SKP1/BTB/POZ_sf"/>
</dbReference>
<accession>S7RT45</accession>
<keyword evidence="4" id="KW-1185">Reference proteome</keyword>
<dbReference type="SMART" id="SM00225">
    <property type="entry name" value="BTB"/>
    <property type="match status" value="1"/>
</dbReference>
<evidence type="ECO:0000259" key="2">
    <source>
        <dbReference type="SMART" id="SM00225"/>
    </source>
</evidence>
<dbReference type="OrthoDB" id="3357985at2759"/>
<feature type="domain" description="BTB" evidence="2">
    <location>
        <begin position="13"/>
        <end position="126"/>
    </location>
</feature>
<dbReference type="HOGENOM" id="CLU_052397_0_0_1"/>
<dbReference type="KEGG" id="gtr:GLOTRDRAFT_128228"/>
<feature type="region of interest" description="Disordered" evidence="1">
    <location>
        <begin position="44"/>
        <end position="64"/>
    </location>
</feature>
<gene>
    <name evidence="3" type="ORF">GLOTRDRAFT_128228</name>
</gene>
<evidence type="ECO:0000256" key="1">
    <source>
        <dbReference type="SAM" id="MobiDB-lite"/>
    </source>
</evidence>
<organism evidence="3 4">
    <name type="scientific">Gloeophyllum trabeum (strain ATCC 11539 / FP-39264 / Madison 617)</name>
    <name type="common">Brown rot fungus</name>
    <dbReference type="NCBI Taxonomy" id="670483"/>
    <lineage>
        <taxon>Eukaryota</taxon>
        <taxon>Fungi</taxon>
        <taxon>Dikarya</taxon>
        <taxon>Basidiomycota</taxon>
        <taxon>Agaricomycotina</taxon>
        <taxon>Agaricomycetes</taxon>
        <taxon>Gloeophyllales</taxon>
        <taxon>Gloeophyllaceae</taxon>
        <taxon>Gloeophyllum</taxon>
    </lineage>
</organism>
<name>S7RT45_GLOTA</name>
<dbReference type="STRING" id="670483.S7RT45"/>
<dbReference type="EMBL" id="KB469300">
    <property type="protein sequence ID" value="EPQ56279.1"/>
    <property type="molecule type" value="Genomic_DNA"/>
</dbReference>
<reference evidence="3 4" key="1">
    <citation type="journal article" date="2012" name="Science">
        <title>The Paleozoic origin of enzymatic lignin decomposition reconstructed from 31 fungal genomes.</title>
        <authorList>
            <person name="Floudas D."/>
            <person name="Binder M."/>
            <person name="Riley R."/>
            <person name="Barry K."/>
            <person name="Blanchette R.A."/>
            <person name="Henrissat B."/>
            <person name="Martinez A.T."/>
            <person name="Otillar R."/>
            <person name="Spatafora J.W."/>
            <person name="Yadav J.S."/>
            <person name="Aerts A."/>
            <person name="Benoit I."/>
            <person name="Boyd A."/>
            <person name="Carlson A."/>
            <person name="Copeland A."/>
            <person name="Coutinho P.M."/>
            <person name="de Vries R.P."/>
            <person name="Ferreira P."/>
            <person name="Findley K."/>
            <person name="Foster B."/>
            <person name="Gaskell J."/>
            <person name="Glotzer D."/>
            <person name="Gorecki P."/>
            <person name="Heitman J."/>
            <person name="Hesse C."/>
            <person name="Hori C."/>
            <person name="Igarashi K."/>
            <person name="Jurgens J.A."/>
            <person name="Kallen N."/>
            <person name="Kersten P."/>
            <person name="Kohler A."/>
            <person name="Kuees U."/>
            <person name="Kumar T.K.A."/>
            <person name="Kuo A."/>
            <person name="LaButti K."/>
            <person name="Larrondo L.F."/>
            <person name="Lindquist E."/>
            <person name="Ling A."/>
            <person name="Lombard V."/>
            <person name="Lucas S."/>
            <person name="Lundell T."/>
            <person name="Martin R."/>
            <person name="McLaughlin D.J."/>
            <person name="Morgenstern I."/>
            <person name="Morin E."/>
            <person name="Murat C."/>
            <person name="Nagy L.G."/>
            <person name="Nolan M."/>
            <person name="Ohm R.A."/>
            <person name="Patyshakuliyeva A."/>
            <person name="Rokas A."/>
            <person name="Ruiz-Duenas F.J."/>
            <person name="Sabat G."/>
            <person name="Salamov A."/>
            <person name="Samejima M."/>
            <person name="Schmutz J."/>
            <person name="Slot J.C."/>
            <person name="St John F."/>
            <person name="Stenlid J."/>
            <person name="Sun H."/>
            <person name="Sun S."/>
            <person name="Syed K."/>
            <person name="Tsang A."/>
            <person name="Wiebenga A."/>
            <person name="Young D."/>
            <person name="Pisabarro A."/>
            <person name="Eastwood D.C."/>
            <person name="Martin F."/>
            <person name="Cullen D."/>
            <person name="Grigoriev I.V."/>
            <person name="Hibbett D.S."/>
        </authorList>
    </citation>
    <scope>NUCLEOTIDE SEQUENCE [LARGE SCALE GENOMIC DNA]</scope>
    <source>
        <strain evidence="3 4">ATCC 11539</strain>
    </source>
</reference>
<proteinExistence type="predicted"/>
<dbReference type="Gene3D" id="3.30.710.10">
    <property type="entry name" value="Potassium Channel Kv1.1, Chain A"/>
    <property type="match status" value="1"/>
</dbReference>
<dbReference type="eggNOG" id="ENOG502SQKR">
    <property type="taxonomic scope" value="Eukaryota"/>
</dbReference>
<dbReference type="OMA" id="LEYRTEC"/>
<evidence type="ECO:0000313" key="3">
    <source>
        <dbReference type="EMBL" id="EPQ56279.1"/>
    </source>
</evidence>
<dbReference type="GeneID" id="19301692"/>
<dbReference type="AlphaFoldDB" id="S7RT45"/>
<dbReference type="InterPro" id="IPR000210">
    <property type="entry name" value="BTB/POZ_dom"/>
</dbReference>
<dbReference type="RefSeq" id="XP_007865041.1">
    <property type="nucleotide sequence ID" value="XM_007866850.1"/>
</dbReference>
<protein>
    <recommendedName>
        <fullName evidence="2">BTB domain-containing protein</fullName>
    </recommendedName>
</protein>
<evidence type="ECO:0000313" key="4">
    <source>
        <dbReference type="Proteomes" id="UP000030669"/>
    </source>
</evidence>
<dbReference type="Proteomes" id="UP000030669">
    <property type="component" value="Unassembled WGS sequence"/>
</dbReference>